<proteinExistence type="inferred from homology"/>
<evidence type="ECO:0000259" key="2">
    <source>
        <dbReference type="SMART" id="SM00822"/>
    </source>
</evidence>
<name>I0HTI2_RUBGI</name>
<evidence type="ECO:0000313" key="3">
    <source>
        <dbReference type="EMBL" id="BAL96319.1"/>
    </source>
</evidence>
<dbReference type="STRING" id="983917.RGE_29800"/>
<dbReference type="KEGG" id="rge:RGE_29800"/>
<dbReference type="Proteomes" id="UP000007883">
    <property type="component" value="Chromosome"/>
</dbReference>
<dbReference type="InterPro" id="IPR002347">
    <property type="entry name" value="SDR_fam"/>
</dbReference>
<dbReference type="Gene3D" id="3.40.50.720">
    <property type="entry name" value="NAD(P)-binding Rossmann-like Domain"/>
    <property type="match status" value="1"/>
</dbReference>
<evidence type="ECO:0000313" key="4">
    <source>
        <dbReference type="Proteomes" id="UP000007883"/>
    </source>
</evidence>
<dbReference type="PATRIC" id="fig|983917.3.peg.2908"/>
<dbReference type="Pfam" id="PF13561">
    <property type="entry name" value="adh_short_C2"/>
    <property type="match status" value="1"/>
</dbReference>
<dbReference type="PROSITE" id="PS00061">
    <property type="entry name" value="ADH_SHORT"/>
    <property type="match status" value="1"/>
</dbReference>
<dbReference type="InterPro" id="IPR036291">
    <property type="entry name" value="NAD(P)-bd_dom_sf"/>
</dbReference>
<evidence type="ECO:0000256" key="1">
    <source>
        <dbReference type="ARBA" id="ARBA00006484"/>
    </source>
</evidence>
<feature type="domain" description="Ketoreductase" evidence="2">
    <location>
        <begin position="3"/>
        <end position="172"/>
    </location>
</feature>
<reference evidence="3 4" key="1">
    <citation type="journal article" date="2012" name="J. Bacteriol.">
        <title>Complete genome sequence of phototrophic betaproteobacterium Rubrivivax gelatinosus IL144.</title>
        <authorList>
            <person name="Nagashima S."/>
            <person name="Kamimura A."/>
            <person name="Shimizu T."/>
            <person name="Nakamura-isaki S."/>
            <person name="Aono E."/>
            <person name="Sakamoto K."/>
            <person name="Ichikawa N."/>
            <person name="Nakazawa H."/>
            <person name="Sekine M."/>
            <person name="Yamazaki S."/>
            <person name="Fujita N."/>
            <person name="Shimada K."/>
            <person name="Hanada S."/>
            <person name="Nagashima K.V.P."/>
        </authorList>
    </citation>
    <scope>NUCLEOTIDE SEQUENCE [LARGE SCALE GENOMIC DNA]</scope>
    <source>
        <strain evidence="4">NBRC 100245 / IL144</strain>
    </source>
</reference>
<dbReference type="RefSeq" id="WP_014429180.1">
    <property type="nucleotide sequence ID" value="NC_017075.1"/>
</dbReference>
<dbReference type="PANTHER" id="PTHR42879">
    <property type="entry name" value="3-OXOACYL-(ACYL-CARRIER-PROTEIN) REDUCTASE"/>
    <property type="match status" value="1"/>
</dbReference>
<dbReference type="HOGENOM" id="CLU_010194_1_3_4"/>
<dbReference type="EMBL" id="AP012320">
    <property type="protein sequence ID" value="BAL96319.1"/>
    <property type="molecule type" value="Genomic_DNA"/>
</dbReference>
<dbReference type="PANTHER" id="PTHR42879:SF2">
    <property type="entry name" value="3-OXOACYL-[ACYL-CARRIER-PROTEIN] REDUCTASE FABG"/>
    <property type="match status" value="1"/>
</dbReference>
<sequence length="240" mass="24730">MAERVLVTGGSHGLGRAMVERLRADGYRVVNLDLQPAAAAHADEVFVQADLTDEPGLRAALAAVIEREGPITRLVNNAGIVRPASFEETELADLQAVMALNVGGSIVCAQALLPGMKAARFGRIVHISSRAAIGKATRSAYAASKAALHGLAKTMALELGPYGVTVNAIGPGPIASPLFDRVNPPGAPATQQIVDAIPLRRMGQPAEVAHMVASLLDARAGFVTGQVLYVCGGMTVGLAA</sequence>
<dbReference type="InterPro" id="IPR057326">
    <property type="entry name" value="KR_dom"/>
</dbReference>
<keyword evidence="4" id="KW-1185">Reference proteome</keyword>
<dbReference type="AlphaFoldDB" id="I0HTI2"/>
<dbReference type="PRINTS" id="PR00081">
    <property type="entry name" value="GDHRDH"/>
</dbReference>
<dbReference type="PRINTS" id="PR00080">
    <property type="entry name" value="SDRFAMILY"/>
</dbReference>
<dbReference type="InterPro" id="IPR020904">
    <property type="entry name" value="Sc_DH/Rdtase_CS"/>
</dbReference>
<dbReference type="SMART" id="SM00822">
    <property type="entry name" value="PKS_KR"/>
    <property type="match status" value="1"/>
</dbReference>
<dbReference type="SUPFAM" id="SSF51735">
    <property type="entry name" value="NAD(P)-binding Rossmann-fold domains"/>
    <property type="match status" value="1"/>
</dbReference>
<gene>
    <name evidence="3" type="ordered locus">RGE_29800</name>
</gene>
<dbReference type="InterPro" id="IPR050259">
    <property type="entry name" value="SDR"/>
</dbReference>
<accession>I0HTI2</accession>
<dbReference type="FunFam" id="3.40.50.720:FF:000084">
    <property type="entry name" value="Short-chain dehydrogenase reductase"/>
    <property type="match status" value="1"/>
</dbReference>
<protein>
    <submittedName>
        <fullName evidence="3">Short-chain dehydrogenase family protein</fullName>
    </submittedName>
</protein>
<comment type="similarity">
    <text evidence="1">Belongs to the short-chain dehydrogenases/reductases (SDR) family.</text>
</comment>
<dbReference type="GO" id="GO:0032787">
    <property type="term" value="P:monocarboxylic acid metabolic process"/>
    <property type="evidence" value="ECO:0007669"/>
    <property type="project" value="UniProtKB-ARBA"/>
</dbReference>
<dbReference type="eggNOG" id="COG1028">
    <property type="taxonomic scope" value="Bacteria"/>
</dbReference>
<dbReference type="CDD" id="cd05233">
    <property type="entry name" value="SDR_c"/>
    <property type="match status" value="1"/>
</dbReference>
<organism evidence="3 4">
    <name type="scientific">Rubrivivax gelatinosus (strain NBRC 100245 / IL144)</name>
    <dbReference type="NCBI Taxonomy" id="983917"/>
    <lineage>
        <taxon>Bacteria</taxon>
        <taxon>Pseudomonadati</taxon>
        <taxon>Pseudomonadota</taxon>
        <taxon>Betaproteobacteria</taxon>
        <taxon>Burkholderiales</taxon>
        <taxon>Sphaerotilaceae</taxon>
        <taxon>Rubrivivax</taxon>
    </lineage>
</organism>